<dbReference type="SUPFAM" id="SSF51161">
    <property type="entry name" value="Trimeric LpxA-like enzymes"/>
    <property type="match status" value="1"/>
</dbReference>
<dbReference type="Proteomes" id="UP000319483">
    <property type="component" value="Unassembled WGS sequence"/>
</dbReference>
<proteinExistence type="predicted"/>
<dbReference type="InterPro" id="IPR011004">
    <property type="entry name" value="Trimer_LpxA-like_sf"/>
</dbReference>
<dbReference type="Gene3D" id="2.160.10.10">
    <property type="entry name" value="Hexapeptide repeat proteins"/>
    <property type="match status" value="1"/>
</dbReference>
<dbReference type="EMBL" id="VMHM01000021">
    <property type="protein sequence ID" value="TSJ92823.1"/>
    <property type="molecule type" value="Genomic_DNA"/>
</dbReference>
<reference evidence="1 2" key="1">
    <citation type="submission" date="2019-07" db="EMBL/GenBank/DDBJ databases">
        <title>Gilliamella genomes.</title>
        <authorList>
            <person name="Zheng H."/>
        </authorList>
    </citation>
    <scope>NUCLEOTIDE SEQUENCE [LARGE SCALE GENOMIC DNA]</scope>
    <source>
        <strain evidence="1 2">W8127</strain>
    </source>
</reference>
<evidence type="ECO:0000313" key="1">
    <source>
        <dbReference type="EMBL" id="TSJ92823.1"/>
    </source>
</evidence>
<keyword evidence="1" id="KW-0808">Transferase</keyword>
<keyword evidence="1" id="KW-0012">Acyltransferase</keyword>
<gene>
    <name evidence="1" type="ORF">FPQ15_13405</name>
</gene>
<dbReference type="GO" id="GO:0016746">
    <property type="term" value="F:acyltransferase activity"/>
    <property type="evidence" value="ECO:0007669"/>
    <property type="project" value="UniProtKB-KW"/>
</dbReference>
<dbReference type="RefSeq" id="WP_144093321.1">
    <property type="nucleotide sequence ID" value="NZ_CAMLAP010000022.1"/>
</dbReference>
<accession>A0A556RVA4</accession>
<dbReference type="PANTHER" id="PTHR23416:SF78">
    <property type="entry name" value="LIPOPOLYSACCHARIDE BIOSYNTHESIS O-ACETYL TRANSFERASE WBBJ-RELATED"/>
    <property type="match status" value="1"/>
</dbReference>
<dbReference type="CDD" id="cd04647">
    <property type="entry name" value="LbH_MAT_like"/>
    <property type="match status" value="1"/>
</dbReference>
<evidence type="ECO:0000313" key="2">
    <source>
        <dbReference type="Proteomes" id="UP000319483"/>
    </source>
</evidence>
<dbReference type="InterPro" id="IPR051159">
    <property type="entry name" value="Hexapeptide_acetyltransf"/>
</dbReference>
<dbReference type="AlphaFoldDB" id="A0A556RVA4"/>
<protein>
    <submittedName>
        <fullName evidence="1">Acyltransferase</fullName>
    </submittedName>
</protein>
<organism evidence="1 2">
    <name type="scientific">Gilliamella apicola</name>
    <dbReference type="NCBI Taxonomy" id="1196095"/>
    <lineage>
        <taxon>Bacteria</taxon>
        <taxon>Pseudomonadati</taxon>
        <taxon>Pseudomonadota</taxon>
        <taxon>Gammaproteobacteria</taxon>
        <taxon>Orbales</taxon>
        <taxon>Orbaceae</taxon>
        <taxon>Gilliamella</taxon>
    </lineage>
</organism>
<dbReference type="PANTHER" id="PTHR23416">
    <property type="entry name" value="SIALIC ACID SYNTHASE-RELATED"/>
    <property type="match status" value="1"/>
</dbReference>
<name>A0A556RVA4_9GAMM</name>
<comment type="caution">
    <text evidence="1">The sequence shown here is derived from an EMBL/GenBank/DDBJ whole genome shotgun (WGS) entry which is preliminary data.</text>
</comment>
<sequence>MKNINIIGNYSDHNGNLVFAPKNLHNVTVNFVGGNNKLIIADTSKIRNLNFDFPSHNAVIIIGENGNLSGQIRAGYCCNINIGDNVTCTNKIYITSAEKTKIVVGDDCMFATGNQIRSDDAHAIYDVNTGDRVNKSKDIIIGEHVWFAFNSVVLSGSQIGEGSVIGFASVVKGKYPNNCVIVGTPARTTKKDIAWERQNIMLTEPWIRTHASQIKAQKRYWNKTIKNKPIYVGQGVFHNIYKLSPIRDSIDEKKCHHHVELYNIFLKNNKLYLTGIAAIIGIPCPDYTPCIKNFLLFSKENSYYQKQLAKFSDSNISRKLFNGDYISYDKAGMFTFKNEGLLIDDIPDGIYKLGVKSTFNELEYYSDLKIENLKESVYQDSEIILKLYCVKHSIYFEKVSKKLK</sequence>